<evidence type="ECO:0008006" key="5">
    <source>
        <dbReference type="Google" id="ProtNLM"/>
    </source>
</evidence>
<evidence type="ECO:0000313" key="4">
    <source>
        <dbReference type="Proteomes" id="UP000237752"/>
    </source>
</evidence>
<evidence type="ECO:0000259" key="1">
    <source>
        <dbReference type="Pfam" id="PF21374"/>
    </source>
</evidence>
<reference evidence="3 4" key="1">
    <citation type="submission" date="2018-03" db="EMBL/GenBank/DDBJ databases">
        <title>Genomic Encyclopedia of Archaeal and Bacterial Type Strains, Phase II (KMG-II): from individual species to whole genera.</title>
        <authorList>
            <person name="Goeker M."/>
        </authorList>
    </citation>
    <scope>NUCLEOTIDE SEQUENCE [LARGE SCALE GENOMIC DNA]</scope>
    <source>
        <strain evidence="3 4">DSM 100065</strain>
    </source>
</reference>
<dbReference type="InterPro" id="IPR048510">
    <property type="entry name" value="WsaF_N"/>
</dbReference>
<feature type="domain" description="WsaF N-terminal" evidence="1">
    <location>
        <begin position="142"/>
        <end position="203"/>
    </location>
</feature>
<dbReference type="SUPFAM" id="SSF53756">
    <property type="entry name" value="UDP-Glycosyltransferase/glycogen phosphorylase"/>
    <property type="match status" value="1"/>
</dbReference>
<sequence>MSTSRAFHMLAVGSRTLRQQGARAAAQRAARFAYQTLGASELEVPLDVRDIADSTRLRLAAPDVRPARGSRLRIGWICTPPSLGSGGHTTMFRMIQALEEAGHATVLFLHDRFGGDVRHHERIVREGWPDVRSEVVDVAGGIRGVDACIATGWPSAHVLASAGTQAMRRLYFVQDYEPYFYARGSEYALAEDTYRFGFRCIALGRMVGDLLRSEVGVDADVTEFGCDTNVYRHLGPQSRSGVVFYTRPVNARRGYLLGTLALEKFHQRHPEQEIHVYGQKTVDLPFPVTNHGRLTPAQLNELYNKTIAGIAMSFTNISLVAEEMLAAGTIPVVNDSPYARADLPSEFASWAKPTPGAIADALCALVEAEAIEARALQAASSVRGDMWRPAQADVVRIVEDEVYGPPSPELQSIADSGGNNR</sequence>
<dbReference type="InterPro" id="IPR055050">
    <property type="entry name" value="WsaF_C"/>
</dbReference>
<gene>
    <name evidence="3" type="ORF">CLV47_105116</name>
</gene>
<dbReference type="Gene3D" id="3.40.50.11090">
    <property type="match status" value="1"/>
</dbReference>
<proteinExistence type="predicted"/>
<name>A0A2T1A1T3_9ACTN</name>
<evidence type="ECO:0000313" key="3">
    <source>
        <dbReference type="EMBL" id="PRZ42494.1"/>
    </source>
</evidence>
<evidence type="ECO:0000259" key="2">
    <source>
        <dbReference type="Pfam" id="PF22772"/>
    </source>
</evidence>
<dbReference type="Pfam" id="PF22772">
    <property type="entry name" value="WsaF_C"/>
    <property type="match status" value="1"/>
</dbReference>
<comment type="caution">
    <text evidence="3">The sequence shown here is derived from an EMBL/GenBank/DDBJ whole genome shotgun (WGS) entry which is preliminary data.</text>
</comment>
<dbReference type="Proteomes" id="UP000237752">
    <property type="component" value="Unassembled WGS sequence"/>
</dbReference>
<dbReference type="EMBL" id="PVUE01000005">
    <property type="protein sequence ID" value="PRZ42494.1"/>
    <property type="molecule type" value="Genomic_DNA"/>
</dbReference>
<dbReference type="GO" id="GO:0030247">
    <property type="term" value="F:polysaccharide binding"/>
    <property type="evidence" value="ECO:0007669"/>
    <property type="project" value="InterPro"/>
</dbReference>
<feature type="domain" description="WsaF C-terminal" evidence="2">
    <location>
        <begin position="242"/>
        <end position="362"/>
    </location>
</feature>
<dbReference type="AlphaFoldDB" id="A0A2T1A1T3"/>
<protein>
    <recommendedName>
        <fullName evidence="5">Glycosyltransferase involved in cell wall biosynthesis</fullName>
    </recommendedName>
</protein>
<organism evidence="3 4">
    <name type="scientific">Antricoccus suffuscus</name>
    <dbReference type="NCBI Taxonomy" id="1629062"/>
    <lineage>
        <taxon>Bacteria</taxon>
        <taxon>Bacillati</taxon>
        <taxon>Actinomycetota</taxon>
        <taxon>Actinomycetes</taxon>
        <taxon>Geodermatophilales</taxon>
        <taxon>Antricoccaceae</taxon>
        <taxon>Antricoccus</taxon>
    </lineage>
</organism>
<dbReference type="Pfam" id="PF21374">
    <property type="entry name" value="WsaF_N"/>
    <property type="match status" value="1"/>
</dbReference>
<dbReference type="Gene3D" id="3.40.50.2000">
    <property type="entry name" value="Glycogen Phosphorylase B"/>
    <property type="match status" value="1"/>
</dbReference>
<keyword evidence="4" id="KW-1185">Reference proteome</keyword>
<accession>A0A2T1A1T3</accession>